<dbReference type="PROSITE" id="PS52004">
    <property type="entry name" value="KS3_2"/>
    <property type="match status" value="1"/>
</dbReference>
<comment type="caution">
    <text evidence="5">The sequence shown here is derived from an EMBL/GenBank/DDBJ whole genome shotgun (WGS) entry which is preliminary data.</text>
</comment>
<dbReference type="Gene3D" id="3.40.47.10">
    <property type="match status" value="1"/>
</dbReference>
<dbReference type="Proteomes" id="UP001589627">
    <property type="component" value="Unassembled WGS sequence"/>
</dbReference>
<evidence type="ECO:0000256" key="3">
    <source>
        <dbReference type="ARBA" id="ARBA00022679"/>
    </source>
</evidence>
<dbReference type="CDD" id="cd00833">
    <property type="entry name" value="PKS"/>
    <property type="match status" value="1"/>
</dbReference>
<dbReference type="InterPro" id="IPR018201">
    <property type="entry name" value="Ketoacyl_synth_AS"/>
</dbReference>
<dbReference type="InterPro" id="IPR014030">
    <property type="entry name" value="Ketoacyl_synth_N"/>
</dbReference>
<keyword evidence="3" id="KW-0808">Transferase</keyword>
<dbReference type="Pfam" id="PF00109">
    <property type="entry name" value="ketoacyl-synt"/>
    <property type="match status" value="1"/>
</dbReference>
<dbReference type="SUPFAM" id="SSF53901">
    <property type="entry name" value="Thiolase-like"/>
    <property type="match status" value="1"/>
</dbReference>
<evidence type="ECO:0000313" key="6">
    <source>
        <dbReference type="Proteomes" id="UP001589627"/>
    </source>
</evidence>
<dbReference type="Pfam" id="PF02801">
    <property type="entry name" value="Ketoacyl-synt_C"/>
    <property type="match status" value="1"/>
</dbReference>
<dbReference type="InterPro" id="IPR020841">
    <property type="entry name" value="PKS_Beta-ketoAc_synthase_dom"/>
</dbReference>
<dbReference type="PANTHER" id="PTHR43775">
    <property type="entry name" value="FATTY ACID SYNTHASE"/>
    <property type="match status" value="1"/>
</dbReference>
<dbReference type="PANTHER" id="PTHR43775:SF37">
    <property type="entry name" value="SI:DKEY-61P9.11"/>
    <property type="match status" value="1"/>
</dbReference>
<dbReference type="PROSITE" id="PS00606">
    <property type="entry name" value="KS3_1"/>
    <property type="match status" value="1"/>
</dbReference>
<dbReference type="RefSeq" id="WP_378209478.1">
    <property type="nucleotide sequence ID" value="NZ_JBHLZP010000300.1"/>
</dbReference>
<feature type="non-terminal residue" evidence="5">
    <location>
        <position position="327"/>
    </location>
</feature>
<evidence type="ECO:0000256" key="2">
    <source>
        <dbReference type="ARBA" id="ARBA00022553"/>
    </source>
</evidence>
<evidence type="ECO:0000256" key="1">
    <source>
        <dbReference type="ARBA" id="ARBA00022450"/>
    </source>
</evidence>
<dbReference type="SMART" id="SM00825">
    <property type="entry name" value="PKS_KS"/>
    <property type="match status" value="1"/>
</dbReference>
<protein>
    <submittedName>
        <fullName evidence="5">Polyketide synthase</fullName>
    </submittedName>
</protein>
<proteinExistence type="predicted"/>
<evidence type="ECO:0000259" key="4">
    <source>
        <dbReference type="PROSITE" id="PS52004"/>
    </source>
</evidence>
<sequence length="327" mass="33932">MTSQDDGYGPIAVIGMACRFPGAGDPTAFWRNLVEGRDSITRRPGRPAPGGGEYVPARGLVEDPEWFDADYFGYSPREARIIDPQHRLFLECAVEALEDAGHDPRRHSGAIGVYAGSTENSYGELLRSRRDRLPSVSDLEIRVATGADFLSSRVAYKLGLRGPSVTVQAACATSLVAVHLAARALSSGDCDLALAGGVTVRVLARLDRYPGTGIQAPDGICRAFDAAAQGAVDGDGAGVVVLRRLPEALADGDHVHAVLRGSAVNNDGADRMGYTAPGVGGQAAVIRAAQRAAGADAGTITYVEAHGTGTALGDPIEVGALARAYGP</sequence>
<keyword evidence="2" id="KW-0597">Phosphoprotein</keyword>
<keyword evidence="6" id="KW-1185">Reference proteome</keyword>
<dbReference type="InterPro" id="IPR016039">
    <property type="entry name" value="Thiolase-like"/>
</dbReference>
<gene>
    <name evidence="5" type="ORF">ACFFNX_31300</name>
</gene>
<reference evidence="5 6" key="1">
    <citation type="submission" date="2024-09" db="EMBL/GenBank/DDBJ databases">
        <authorList>
            <person name="Sun Q."/>
            <person name="Mori K."/>
        </authorList>
    </citation>
    <scope>NUCLEOTIDE SEQUENCE [LARGE SCALE GENOMIC DNA]</scope>
    <source>
        <strain evidence="5 6">TBRC 0563</strain>
    </source>
</reference>
<dbReference type="InterPro" id="IPR050091">
    <property type="entry name" value="PKS_NRPS_Biosynth_Enz"/>
</dbReference>
<dbReference type="InterPro" id="IPR014031">
    <property type="entry name" value="Ketoacyl_synth_C"/>
</dbReference>
<organism evidence="5 6">
    <name type="scientific">Actinoallomurus acaciae</name>
    <dbReference type="NCBI Taxonomy" id="502577"/>
    <lineage>
        <taxon>Bacteria</taxon>
        <taxon>Bacillati</taxon>
        <taxon>Actinomycetota</taxon>
        <taxon>Actinomycetes</taxon>
        <taxon>Streptosporangiales</taxon>
        <taxon>Thermomonosporaceae</taxon>
        <taxon>Actinoallomurus</taxon>
    </lineage>
</organism>
<name>A0ABV5YQ61_9ACTN</name>
<dbReference type="EMBL" id="JBHLZP010000300">
    <property type="protein sequence ID" value="MFB9836671.1"/>
    <property type="molecule type" value="Genomic_DNA"/>
</dbReference>
<evidence type="ECO:0000313" key="5">
    <source>
        <dbReference type="EMBL" id="MFB9836671.1"/>
    </source>
</evidence>
<feature type="domain" description="Ketosynthase family 3 (KS3)" evidence="4">
    <location>
        <begin position="8"/>
        <end position="327"/>
    </location>
</feature>
<keyword evidence="1" id="KW-0596">Phosphopantetheine</keyword>
<accession>A0ABV5YQ61</accession>